<dbReference type="Proteomes" id="UP000199664">
    <property type="component" value="Unassembled WGS sequence"/>
</dbReference>
<dbReference type="AlphaFoldDB" id="A0A1H7NI93"/>
<evidence type="ECO:0000313" key="3">
    <source>
        <dbReference type="Proteomes" id="UP000199664"/>
    </source>
</evidence>
<dbReference type="STRING" id="1036779.SAMN04515666_103156"/>
<evidence type="ECO:0008006" key="4">
    <source>
        <dbReference type="Google" id="ProtNLM"/>
    </source>
</evidence>
<gene>
    <name evidence="2" type="ORF">SAMN04515666_103156</name>
</gene>
<dbReference type="SUPFAM" id="SSF48452">
    <property type="entry name" value="TPR-like"/>
    <property type="match status" value="1"/>
</dbReference>
<proteinExistence type="predicted"/>
<sequence length="727" mass="78568">MHVKSVLIAVAASSAAFYGLGRYGHDLSWPAASVPAVRQAQAETQIEPTPPSQPTPAGQLETELAQAPAAPGRSAPPPGPAQKVDETALRYFASQGDTRRYEAELARLRALYPEWKPPTDLNSPLPAGDPELERVWKLFAEGKFGEARAAIAQRSSTDATWQAPADLLAQLDRAEAGLRLVNASNARQWEQVIRIGTEIPALLTCTNVDALWRVAEAFVQTGAPERARDAYAYVLTNCTTPAERVGTMQKALASLPEALVGPLLAQEKQSEFSSIRDEIARRRIGKAAEEPALTATPEELRRIETLANAATTPDDAILLGFYSFHHNDAAKAVTWFQTALARNGGAKAAEGAVLALGAQQKYQEAETLGAQWLDAGPANRKAYLDVATALIAQEPAPRLERAVVERIAKTVGVDRYAPGGAGLGWYAYNSGQIAPAETWFETALSWDRNYEPAAYGLALVHQRLRDLAGVRAIIAEWRNRSPRIADLLNPARRRSPAQEREVRPLPETTPTARTAQIPEPAERAPRRIVRAEPAPVMRHEDDIPAATVTRRPAAERPRSGSCGAGASGAAALQRGWCLLNLKRPAAAAEAFDAAQRSGNAQIAADAAAGKAYAKLQQGLTAEAGAAAASSNLPPARRKELQSLLLSERFYAQYDAKDFNGALITLGERARYASESTDLMLMRGWSYFNLGRFDDAAQVFQALYRANGSPQAMSGLTAIRDITQRNRY</sequence>
<dbReference type="EMBL" id="FOAN01000003">
    <property type="protein sequence ID" value="SEL23216.1"/>
    <property type="molecule type" value="Genomic_DNA"/>
</dbReference>
<dbReference type="Pfam" id="PF13174">
    <property type="entry name" value="TPR_6"/>
    <property type="match status" value="1"/>
</dbReference>
<keyword evidence="3" id="KW-1185">Reference proteome</keyword>
<evidence type="ECO:0000313" key="2">
    <source>
        <dbReference type="EMBL" id="SEL23216.1"/>
    </source>
</evidence>
<accession>A0A1H7NI93</accession>
<dbReference type="RefSeq" id="WP_091832941.1">
    <property type="nucleotide sequence ID" value="NZ_FOAN01000003.1"/>
</dbReference>
<evidence type="ECO:0000256" key="1">
    <source>
        <dbReference type="SAM" id="MobiDB-lite"/>
    </source>
</evidence>
<feature type="region of interest" description="Disordered" evidence="1">
    <location>
        <begin position="39"/>
        <end position="84"/>
    </location>
</feature>
<feature type="region of interest" description="Disordered" evidence="1">
    <location>
        <begin position="489"/>
        <end position="527"/>
    </location>
</feature>
<organism evidence="2 3">
    <name type="scientific">Bosea lupini</name>
    <dbReference type="NCBI Taxonomy" id="1036779"/>
    <lineage>
        <taxon>Bacteria</taxon>
        <taxon>Pseudomonadati</taxon>
        <taxon>Pseudomonadota</taxon>
        <taxon>Alphaproteobacteria</taxon>
        <taxon>Hyphomicrobiales</taxon>
        <taxon>Boseaceae</taxon>
        <taxon>Bosea</taxon>
    </lineage>
</organism>
<dbReference type="OrthoDB" id="7324591at2"/>
<reference evidence="3" key="1">
    <citation type="submission" date="2016-10" db="EMBL/GenBank/DDBJ databases">
        <authorList>
            <person name="Varghese N."/>
            <person name="Submissions S."/>
        </authorList>
    </citation>
    <scope>NUCLEOTIDE SEQUENCE [LARGE SCALE GENOMIC DNA]</scope>
    <source>
        <strain evidence="3">LMG 26383,CCUG 61248,R- 45681</strain>
    </source>
</reference>
<dbReference type="InterPro" id="IPR011990">
    <property type="entry name" value="TPR-like_helical_dom_sf"/>
</dbReference>
<dbReference type="InterPro" id="IPR019734">
    <property type="entry name" value="TPR_rpt"/>
</dbReference>
<name>A0A1H7NI93_9HYPH</name>
<protein>
    <recommendedName>
        <fullName evidence="4">Tetratricopeptide repeat-containing protein</fullName>
    </recommendedName>
</protein>
<dbReference type="Gene3D" id="1.25.40.10">
    <property type="entry name" value="Tetratricopeptide repeat domain"/>
    <property type="match status" value="2"/>
</dbReference>